<sequence>MKINNTEQRRLFEENWLIGMIHDIDTDFLEAL</sequence>
<evidence type="ECO:0000313" key="1">
    <source>
        <dbReference type="EMBL" id="ERG95889.1"/>
    </source>
</evidence>
<proteinExistence type="predicted"/>
<name>U1MZG5_9EURY</name>
<evidence type="ECO:0000313" key="2">
    <source>
        <dbReference type="Proteomes" id="UP000030710"/>
    </source>
</evidence>
<gene>
    <name evidence="1" type="ORF">J07HQW2_02349</name>
</gene>
<dbReference type="HOGENOM" id="CLU_3387458_0_0_2"/>
<dbReference type="AlphaFoldDB" id="U1MZG5"/>
<dbReference type="EMBL" id="KE356561">
    <property type="protein sequence ID" value="ERG95889.1"/>
    <property type="molecule type" value="Genomic_DNA"/>
</dbReference>
<accession>U1MZG5</accession>
<reference evidence="1 2" key="1">
    <citation type="journal article" date="2013" name="PLoS ONE">
        <title>Assembly-driven community genomics of a hypersaline microbial ecosystem.</title>
        <authorList>
            <person name="Podell S."/>
            <person name="Ugalde J.A."/>
            <person name="Narasingarao P."/>
            <person name="Banfield J.F."/>
            <person name="Heidelberg K.B."/>
            <person name="Allen E.E."/>
        </authorList>
    </citation>
    <scope>NUCLEOTIDE SEQUENCE [LARGE SCALE GENOMIC DNA]</scope>
    <source>
        <strain evidence="2">J07HQW2</strain>
    </source>
</reference>
<dbReference type="STRING" id="1238425.J07HQW2_02349"/>
<organism evidence="1 2">
    <name type="scientific">Haloquadratum walsbyi J07HQW2</name>
    <dbReference type="NCBI Taxonomy" id="1238425"/>
    <lineage>
        <taxon>Archaea</taxon>
        <taxon>Methanobacteriati</taxon>
        <taxon>Methanobacteriota</taxon>
        <taxon>Stenosarchaea group</taxon>
        <taxon>Halobacteria</taxon>
        <taxon>Halobacteriales</taxon>
        <taxon>Haloferacaceae</taxon>
        <taxon>Haloquadratum</taxon>
    </lineage>
</organism>
<protein>
    <submittedName>
        <fullName evidence="1">Uncharacterized protein</fullName>
    </submittedName>
</protein>
<dbReference type="Proteomes" id="UP000030710">
    <property type="component" value="Unassembled WGS sequence"/>
</dbReference>